<evidence type="ECO:0000256" key="2">
    <source>
        <dbReference type="ARBA" id="ARBA00019138"/>
    </source>
</evidence>
<feature type="compositionally biased region" description="Basic and acidic residues" evidence="3">
    <location>
        <begin position="79"/>
        <end position="89"/>
    </location>
</feature>
<feature type="compositionally biased region" description="Low complexity" evidence="3">
    <location>
        <begin position="106"/>
        <end position="118"/>
    </location>
</feature>
<keyword evidence="6" id="KW-1185">Reference proteome</keyword>
<comment type="similarity">
    <text evidence="1">Belongs to the SWC5 family.</text>
</comment>
<evidence type="ECO:0000259" key="4">
    <source>
        <dbReference type="PROSITE" id="PS51279"/>
    </source>
</evidence>
<dbReference type="PROSITE" id="PS51279">
    <property type="entry name" value="BCNT_C"/>
    <property type="match status" value="1"/>
</dbReference>
<dbReference type="OrthoDB" id="445677at2759"/>
<accession>A0A9N9GRQ3</accession>
<dbReference type="Pfam" id="PF07572">
    <property type="entry name" value="BCNT"/>
    <property type="match status" value="1"/>
</dbReference>
<feature type="compositionally biased region" description="Basic and acidic residues" evidence="3">
    <location>
        <begin position="119"/>
        <end position="129"/>
    </location>
</feature>
<protein>
    <recommendedName>
        <fullName evidence="2">SWR1-complex protein 5</fullName>
    </recommendedName>
</protein>
<sequence>MNPHDPEKVYTFDSDSEDADYVPQDEENSDSETDFTTQEAEDSDSVEKTNSNGKRKKSTRLNPISENNTKRPRIQETSNDEKISHRDQKSNIDALWAEFNREPKTSADTLSSSSLSSPSKDDSYTTKKEMTTNMITITKTFRFAGEEITETREVDADSEEAKRFLLEQEKKHSIDHSKQQETLSSSSSDIKTDNDDTKEQLNNSINNLKKSSSTPTSLSSTSNQSQSRKASLIASYNSKKPIRPKSNLDQLAASFKNKPTKINTLDKSKMDWNKFVYKEGIADELKYHNKSGQVL</sequence>
<feature type="domain" description="BCNT-C" evidence="4">
    <location>
        <begin position="242"/>
        <end position="295"/>
    </location>
</feature>
<feature type="compositionally biased region" description="Basic and acidic residues" evidence="3">
    <location>
        <begin position="1"/>
        <end position="10"/>
    </location>
</feature>
<feature type="compositionally biased region" description="Basic and acidic residues" evidence="3">
    <location>
        <begin position="168"/>
        <end position="179"/>
    </location>
</feature>
<feature type="region of interest" description="Disordered" evidence="3">
    <location>
        <begin position="1"/>
        <end position="89"/>
    </location>
</feature>
<evidence type="ECO:0000256" key="1">
    <source>
        <dbReference type="ARBA" id="ARBA00010465"/>
    </source>
</evidence>
<dbReference type="AlphaFoldDB" id="A0A9N9GRQ3"/>
<dbReference type="Proteomes" id="UP000789508">
    <property type="component" value="Unassembled WGS sequence"/>
</dbReference>
<feature type="compositionally biased region" description="Acidic residues" evidence="3">
    <location>
        <begin position="14"/>
        <end position="44"/>
    </location>
</feature>
<feature type="compositionally biased region" description="Basic and acidic residues" evidence="3">
    <location>
        <begin position="190"/>
        <end position="199"/>
    </location>
</feature>
<feature type="region of interest" description="Disordered" evidence="3">
    <location>
        <begin position="104"/>
        <end position="129"/>
    </location>
</feature>
<dbReference type="PANTHER" id="PTHR48407:SF1">
    <property type="entry name" value="CRANIOFACIAL DEVELOPMENT PROTEIN 1"/>
    <property type="match status" value="1"/>
</dbReference>
<dbReference type="PANTHER" id="PTHR48407">
    <property type="entry name" value="CRANIOFACIAL DEVELOPMENT PROTEIN 1"/>
    <property type="match status" value="1"/>
</dbReference>
<name>A0A9N9GRQ3_9GLOM</name>
<dbReference type="InterPro" id="IPR011421">
    <property type="entry name" value="BCNT-C"/>
</dbReference>
<evidence type="ECO:0000256" key="3">
    <source>
        <dbReference type="SAM" id="MobiDB-lite"/>
    </source>
</evidence>
<organism evidence="5 6">
    <name type="scientific">Ambispora leptoticha</name>
    <dbReference type="NCBI Taxonomy" id="144679"/>
    <lineage>
        <taxon>Eukaryota</taxon>
        <taxon>Fungi</taxon>
        <taxon>Fungi incertae sedis</taxon>
        <taxon>Mucoromycota</taxon>
        <taxon>Glomeromycotina</taxon>
        <taxon>Glomeromycetes</taxon>
        <taxon>Archaeosporales</taxon>
        <taxon>Ambisporaceae</taxon>
        <taxon>Ambispora</taxon>
    </lineage>
</organism>
<reference evidence="5" key="1">
    <citation type="submission" date="2021-06" db="EMBL/GenBank/DDBJ databases">
        <authorList>
            <person name="Kallberg Y."/>
            <person name="Tangrot J."/>
            <person name="Rosling A."/>
        </authorList>
    </citation>
    <scope>NUCLEOTIDE SEQUENCE</scope>
    <source>
        <strain evidence="5">FL130A</strain>
    </source>
</reference>
<proteinExistence type="inferred from homology"/>
<feature type="region of interest" description="Disordered" evidence="3">
    <location>
        <begin position="168"/>
        <end position="248"/>
    </location>
</feature>
<feature type="compositionally biased region" description="Low complexity" evidence="3">
    <location>
        <begin position="201"/>
        <end position="227"/>
    </location>
</feature>
<dbReference type="GO" id="GO:0000812">
    <property type="term" value="C:Swr1 complex"/>
    <property type="evidence" value="ECO:0007669"/>
    <property type="project" value="TreeGrafter"/>
</dbReference>
<dbReference type="EMBL" id="CAJVPS010005993">
    <property type="protein sequence ID" value="CAG8620778.1"/>
    <property type="molecule type" value="Genomic_DNA"/>
</dbReference>
<gene>
    <name evidence="5" type="ORF">ALEPTO_LOCUS8957</name>
</gene>
<dbReference type="InterPro" id="IPR027124">
    <property type="entry name" value="Swc5/CFDP1/2"/>
</dbReference>
<evidence type="ECO:0000313" key="5">
    <source>
        <dbReference type="EMBL" id="CAG8620778.1"/>
    </source>
</evidence>
<comment type="caution">
    <text evidence="5">The sequence shown here is derived from an EMBL/GenBank/DDBJ whole genome shotgun (WGS) entry which is preliminary data.</text>
</comment>
<evidence type="ECO:0000313" key="6">
    <source>
        <dbReference type="Proteomes" id="UP000789508"/>
    </source>
</evidence>